<dbReference type="PRINTS" id="PR00420">
    <property type="entry name" value="RNGMNOXGNASE"/>
</dbReference>
<dbReference type="Gene3D" id="3.50.50.60">
    <property type="entry name" value="FAD/NAD(P)-binding domain"/>
    <property type="match status" value="1"/>
</dbReference>
<keyword evidence="2" id="KW-0520">NAD</keyword>
<dbReference type="PANTHER" id="PTHR43476:SF4">
    <property type="entry name" value="BLR0106 PROTEIN"/>
    <property type="match status" value="1"/>
</dbReference>
<protein>
    <submittedName>
        <fullName evidence="4">2-octaprenyl-3-methyl-6-methoxy-1,4-benzoquinol hydroxylase</fullName>
        <ecNumber evidence="4">1.14.13.-</ecNumber>
    </submittedName>
</protein>
<comment type="caution">
    <text evidence="4">The sequence shown here is derived from an EMBL/GenBank/DDBJ whole genome shotgun (WGS) entry which is preliminary data.</text>
</comment>
<evidence type="ECO:0000256" key="1">
    <source>
        <dbReference type="ARBA" id="ARBA00023002"/>
    </source>
</evidence>
<evidence type="ECO:0000313" key="5">
    <source>
        <dbReference type="Proteomes" id="UP000554965"/>
    </source>
</evidence>
<dbReference type="InterPro" id="IPR050631">
    <property type="entry name" value="PheA/TfdB_FAD_monoxygenase"/>
</dbReference>
<keyword evidence="1 4" id="KW-0560">Oxidoreductase</keyword>
<dbReference type="PANTHER" id="PTHR43476">
    <property type="entry name" value="3-(3-HYDROXY-PHENYL)PROPIONATE/3-HYDROXYCINNAMIC ACID HYDROXYLASE"/>
    <property type="match status" value="1"/>
</dbReference>
<dbReference type="EC" id="1.14.13.-" evidence="4"/>
<name>A0A7Z7NBL2_9MYCO</name>
<organism evidence="4 5">
    <name type="scientific">Mycobacterium simulans</name>
    <dbReference type="NCBI Taxonomy" id="627089"/>
    <lineage>
        <taxon>Bacteria</taxon>
        <taxon>Bacillati</taxon>
        <taxon>Actinomycetota</taxon>
        <taxon>Actinomycetes</taxon>
        <taxon>Mycobacteriales</taxon>
        <taxon>Mycobacteriaceae</taxon>
        <taxon>Mycobacterium</taxon>
    </lineage>
</organism>
<dbReference type="InterPro" id="IPR036188">
    <property type="entry name" value="FAD/NAD-bd_sf"/>
</dbReference>
<evidence type="ECO:0000256" key="2">
    <source>
        <dbReference type="ARBA" id="ARBA00023027"/>
    </source>
</evidence>
<evidence type="ECO:0000259" key="3">
    <source>
        <dbReference type="Pfam" id="PF01494"/>
    </source>
</evidence>
<dbReference type="GO" id="GO:0016491">
    <property type="term" value="F:oxidoreductase activity"/>
    <property type="evidence" value="ECO:0007669"/>
    <property type="project" value="UniProtKB-KW"/>
</dbReference>
<gene>
    <name evidence="4" type="primary">ubiF</name>
    <name evidence="4" type="ORF">MSIMFB_04376</name>
</gene>
<evidence type="ECO:0000313" key="4">
    <source>
        <dbReference type="EMBL" id="SOJ56899.1"/>
    </source>
</evidence>
<dbReference type="AlphaFoldDB" id="A0A7Z7NBL2"/>
<dbReference type="Proteomes" id="UP000554965">
    <property type="component" value="Unassembled WGS sequence"/>
</dbReference>
<keyword evidence="5" id="KW-1185">Reference proteome</keyword>
<dbReference type="SUPFAM" id="SSF51905">
    <property type="entry name" value="FAD/NAD(P)-binding domain"/>
    <property type="match status" value="1"/>
</dbReference>
<sequence>MPTANHFDTIIVGGRPAGATLAARLGQQGFRVLLVERATFPCPHPASSPVIYSSAMRLLDEVGGDENVYAYNTPRIHRWVNEFYDQYCTTIPVPAAFGRDYGYALDRARFDDALWNNAARWPTVTARQPFTVTDVLWDANRVVGIQGHSPGQPAETFTADCVVGADGRFSTVARKVKAGIHNIRTDFPTTVYYAGWRLAQPYDDRGAAVHFCQPGKGYFFFLFDSADGVLNVSVEGRSDLFTSWAGHGEAAYMKLVRQHPLIWRRLAHAERVTRVHGMRNIGNVYRVASGPGWVLVGDALHQKDPIDGQGIYDALFEAKALAQAITAWKHGEQSYEQAMAGYEMAARAEMYPMYMETLRQVKRTVFSRSPLWLDKLLFRSIGADAELNHRYALLTVRALAPAEFLSPMLVFRAFVRALRMRHFRGPGVLRAKNRRGRDIAEFPRHMPPATD</sequence>
<reference evidence="4 5" key="1">
    <citation type="submission" date="2017-10" db="EMBL/GenBank/DDBJ databases">
        <authorList>
            <consortium name="Urmite Genomes"/>
        </authorList>
    </citation>
    <scope>NUCLEOTIDE SEQUENCE [LARGE SCALE GENOMIC DNA]</scope>
    <source>
        <strain evidence="4 5">FB-527</strain>
    </source>
</reference>
<dbReference type="EMBL" id="OCTY01000002">
    <property type="protein sequence ID" value="SOJ56899.1"/>
    <property type="molecule type" value="Genomic_DNA"/>
</dbReference>
<dbReference type="GO" id="GO:0071949">
    <property type="term" value="F:FAD binding"/>
    <property type="evidence" value="ECO:0007669"/>
    <property type="project" value="InterPro"/>
</dbReference>
<dbReference type="InterPro" id="IPR002938">
    <property type="entry name" value="FAD-bd"/>
</dbReference>
<accession>A0A7Z7NBL2</accession>
<feature type="domain" description="FAD-binding" evidence="3">
    <location>
        <begin position="8"/>
        <end position="334"/>
    </location>
</feature>
<dbReference type="Pfam" id="PF01494">
    <property type="entry name" value="FAD_binding_3"/>
    <property type="match status" value="1"/>
</dbReference>
<dbReference type="RefSeq" id="WP_186244440.1">
    <property type="nucleotide sequence ID" value="NZ_OCTY01000002.1"/>
</dbReference>
<proteinExistence type="predicted"/>